<dbReference type="Pfam" id="PF08568">
    <property type="entry name" value="Kinetochor_Ybp2"/>
    <property type="match status" value="1"/>
</dbReference>
<organism evidence="2 3">
    <name type="scientific">Emydomyces testavorans</name>
    <dbReference type="NCBI Taxonomy" id="2070801"/>
    <lineage>
        <taxon>Eukaryota</taxon>
        <taxon>Fungi</taxon>
        <taxon>Dikarya</taxon>
        <taxon>Ascomycota</taxon>
        <taxon>Pezizomycotina</taxon>
        <taxon>Eurotiomycetes</taxon>
        <taxon>Eurotiomycetidae</taxon>
        <taxon>Onygenales</taxon>
        <taxon>Nannizziopsiaceae</taxon>
        <taxon>Emydomyces</taxon>
    </lineage>
</organism>
<dbReference type="EMBL" id="CP120630">
    <property type="protein sequence ID" value="WEW61228.1"/>
    <property type="molecule type" value="Genomic_DNA"/>
</dbReference>
<sequence>MATEDHGDPLVEALPPASDYLTYLTILEYQLTPARLPTLHRLLQDETLTTNIGWDLVHLLLPLLPASEECLQDVARLGNPREVILRVSDALMKLQPMDDDEENDVSGHNEENAERETSLNAAEKRVPIHILQFNSLVSMLGILHSRIKTQYPSRFIATSLHAALEAYTEHPTVETTTAILEFLRDLSSNKRPALPPRSASEQLIQRAAGASAPDPEAETQLESPIVHESVLTQRLVQFGLIEVLKTYLLQCTNEQPSGMQWALRLQEKLDTVPVPSVFDLTELFNQTEYAKERDTTVGKIIALSRDFGLETEQLCQIVLSQGDNNTAPLDFENIPKTAEDIPLERHGCLILLAARYATAVLFESAELEMNLSLYPEISGVFANYLKKDEEKALSAVAMEAPTPLVDSLLALALLSSQRYSTIAPDNESDFDSLVLATVACARSPHVRQLSLIEKIPSKIFHENPKAASRYNLIRQIFSNEHLQYARESAIGWLKDELLAATAPDAPQSDQFNPFTDKESFSTLFKSIYKSLPDHYSNLSSVVVSHLITEWMKFISEQANLWIVLLNFYYLLCKSEALRELLEVRKLDSEFRENFLLPMKKFAKSVCDDEGISEGIEKELGEEVVHMGKSAAGVVLHVIGQIEDVNWEE</sequence>
<name>A0AAF0IL19_9EURO</name>
<dbReference type="AlphaFoldDB" id="A0AAF0IL19"/>
<keyword evidence="3" id="KW-1185">Reference proteome</keyword>
<reference evidence="2" key="1">
    <citation type="submission" date="2023-03" db="EMBL/GenBank/DDBJ databases">
        <title>Emydomyces testavorans Genome Sequence.</title>
        <authorList>
            <person name="Hoyer L."/>
        </authorList>
    </citation>
    <scope>NUCLEOTIDE SEQUENCE</scope>
    <source>
        <strain evidence="2">16-2883</strain>
    </source>
</reference>
<dbReference type="GO" id="GO:0005737">
    <property type="term" value="C:cytoplasm"/>
    <property type="evidence" value="ECO:0007669"/>
    <property type="project" value="TreeGrafter"/>
</dbReference>
<feature type="region of interest" description="Disordered" evidence="1">
    <location>
        <begin position="191"/>
        <end position="221"/>
    </location>
</feature>
<evidence type="ECO:0000313" key="3">
    <source>
        <dbReference type="Proteomes" id="UP001219355"/>
    </source>
</evidence>
<evidence type="ECO:0000313" key="2">
    <source>
        <dbReference type="EMBL" id="WEW61228.1"/>
    </source>
</evidence>
<dbReference type="GO" id="GO:0034599">
    <property type="term" value="P:cellular response to oxidative stress"/>
    <property type="evidence" value="ECO:0007669"/>
    <property type="project" value="InterPro"/>
</dbReference>
<dbReference type="PANTHER" id="PTHR28020">
    <property type="entry name" value="YAP1-BINDING PROTEIN 1-RELATED"/>
    <property type="match status" value="1"/>
</dbReference>
<protein>
    <submittedName>
        <fullName evidence="2">YAP1-binding protein 1</fullName>
    </submittedName>
</protein>
<dbReference type="Proteomes" id="UP001219355">
    <property type="component" value="Chromosome 4"/>
</dbReference>
<dbReference type="InterPro" id="IPR040347">
    <property type="entry name" value="YBP1/2"/>
</dbReference>
<evidence type="ECO:0000256" key="1">
    <source>
        <dbReference type="SAM" id="MobiDB-lite"/>
    </source>
</evidence>
<dbReference type="PANTHER" id="PTHR28020:SF1">
    <property type="entry name" value="YAP1-BINDING PROTEIN 1-RELATED"/>
    <property type="match status" value="1"/>
</dbReference>
<feature type="region of interest" description="Disordered" evidence="1">
    <location>
        <begin position="96"/>
        <end position="118"/>
    </location>
</feature>
<accession>A0AAF0IL19</accession>
<proteinExistence type="predicted"/>
<dbReference type="InterPro" id="IPR013877">
    <property type="entry name" value="YAP-bd/ALF4/Glomulin"/>
</dbReference>
<gene>
    <name evidence="2" type="primary">YBP1</name>
    <name evidence="2" type="ORF">PRK78_006718</name>
</gene>
<feature type="compositionally biased region" description="Basic and acidic residues" evidence="1">
    <location>
        <begin position="105"/>
        <end position="118"/>
    </location>
</feature>